<dbReference type="PANTHER" id="PTHR12128:SF66">
    <property type="entry name" value="4-HYDROXY-2-OXOGLUTARATE ALDOLASE, MITOCHONDRIAL"/>
    <property type="match status" value="1"/>
</dbReference>
<evidence type="ECO:0000313" key="6">
    <source>
        <dbReference type="Proteomes" id="UP000559027"/>
    </source>
</evidence>
<evidence type="ECO:0000256" key="3">
    <source>
        <dbReference type="PIRSR" id="PIRSR001365-1"/>
    </source>
</evidence>
<evidence type="ECO:0000256" key="1">
    <source>
        <dbReference type="ARBA" id="ARBA00023239"/>
    </source>
</evidence>
<organism evidence="5 6">
    <name type="scientific">Leucocoprinus leucothites</name>
    <dbReference type="NCBI Taxonomy" id="201217"/>
    <lineage>
        <taxon>Eukaryota</taxon>
        <taxon>Fungi</taxon>
        <taxon>Dikarya</taxon>
        <taxon>Basidiomycota</taxon>
        <taxon>Agaricomycotina</taxon>
        <taxon>Agaricomycetes</taxon>
        <taxon>Agaricomycetidae</taxon>
        <taxon>Agaricales</taxon>
        <taxon>Agaricineae</taxon>
        <taxon>Agaricaceae</taxon>
        <taxon>Leucocoprinus</taxon>
    </lineage>
</organism>
<evidence type="ECO:0000256" key="2">
    <source>
        <dbReference type="PIRNR" id="PIRNR001365"/>
    </source>
</evidence>
<name>A0A8H5G6B5_9AGAR</name>
<sequence>MSAAPPPGIYVPAVIFFDENEDLHVPHIQAHVLRLARGGVTGILVQGSNGEAQHLSPDERKKAIKITRETLDKNGFQNVLVIAGTGAQSTRETIRLCVDAKEAGASHALVLTPSVWPKSMTQENIIQFHTQVADASPIPTMIYNFPTVTAGLDLDSELIGKLATHPNIVGTKLSCGNIGKIHRLTSRFSSSEFAVYAGRSDACLFGLLGGSAGAIAALVNLFPRLHVRMYKLFEEGNIKEAMKSQAGLSHGDWAISKLGGVAGVKAFIAANFDYGNPSVRRPLQVVNIEPYHPGSPSQAGGTGPCCCGTPEEILLCLLKLEQA</sequence>
<dbReference type="InterPro" id="IPR002220">
    <property type="entry name" value="DapA-like"/>
</dbReference>
<dbReference type="SMART" id="SM01130">
    <property type="entry name" value="DHDPS"/>
    <property type="match status" value="1"/>
</dbReference>
<evidence type="ECO:0000256" key="4">
    <source>
        <dbReference type="PIRSR" id="PIRSR001365-2"/>
    </source>
</evidence>
<keyword evidence="6" id="KW-1185">Reference proteome</keyword>
<dbReference type="CDD" id="cd00408">
    <property type="entry name" value="DHDPS-like"/>
    <property type="match status" value="1"/>
</dbReference>
<evidence type="ECO:0000313" key="5">
    <source>
        <dbReference type="EMBL" id="KAF5359239.1"/>
    </source>
</evidence>
<dbReference type="Proteomes" id="UP000559027">
    <property type="component" value="Unassembled WGS sequence"/>
</dbReference>
<comment type="similarity">
    <text evidence="2">Belongs to the DapA family.</text>
</comment>
<feature type="active site" description="Schiff-base intermediate with substrate" evidence="3">
    <location>
        <position position="172"/>
    </location>
</feature>
<gene>
    <name evidence="5" type="ORF">D9756_003155</name>
</gene>
<dbReference type="Pfam" id="PF00701">
    <property type="entry name" value="DHDPS"/>
    <property type="match status" value="1"/>
</dbReference>
<feature type="active site" description="Proton donor/acceptor" evidence="3">
    <location>
        <position position="143"/>
    </location>
</feature>
<dbReference type="PIRSF" id="PIRSF001365">
    <property type="entry name" value="DHDPS"/>
    <property type="match status" value="1"/>
</dbReference>
<dbReference type="OrthoDB" id="191315at2759"/>
<reference evidence="5 6" key="1">
    <citation type="journal article" date="2020" name="ISME J.">
        <title>Uncovering the hidden diversity of litter-decomposition mechanisms in mushroom-forming fungi.</title>
        <authorList>
            <person name="Floudas D."/>
            <person name="Bentzer J."/>
            <person name="Ahren D."/>
            <person name="Johansson T."/>
            <person name="Persson P."/>
            <person name="Tunlid A."/>
        </authorList>
    </citation>
    <scope>NUCLEOTIDE SEQUENCE [LARGE SCALE GENOMIC DNA]</scope>
    <source>
        <strain evidence="5 6">CBS 146.42</strain>
    </source>
</reference>
<dbReference type="GO" id="GO:0008840">
    <property type="term" value="F:4-hydroxy-tetrahydrodipicolinate synthase activity"/>
    <property type="evidence" value="ECO:0007669"/>
    <property type="project" value="TreeGrafter"/>
</dbReference>
<dbReference type="Gene3D" id="3.20.20.70">
    <property type="entry name" value="Aldolase class I"/>
    <property type="match status" value="1"/>
</dbReference>
<accession>A0A8H5G6B5</accession>
<dbReference type="AlphaFoldDB" id="A0A8H5G6B5"/>
<keyword evidence="1 2" id="KW-0456">Lyase</keyword>
<protein>
    <submittedName>
        <fullName evidence="5">Uncharacterized protein</fullName>
    </submittedName>
</protein>
<dbReference type="PANTHER" id="PTHR12128">
    <property type="entry name" value="DIHYDRODIPICOLINATE SYNTHASE"/>
    <property type="match status" value="1"/>
</dbReference>
<dbReference type="InterPro" id="IPR013785">
    <property type="entry name" value="Aldolase_TIM"/>
</dbReference>
<feature type="binding site" evidence="4">
    <location>
        <position position="215"/>
    </location>
    <ligand>
        <name>pyruvate</name>
        <dbReference type="ChEBI" id="CHEBI:15361"/>
    </ligand>
</feature>
<dbReference type="SUPFAM" id="SSF51569">
    <property type="entry name" value="Aldolase"/>
    <property type="match status" value="1"/>
</dbReference>
<proteinExistence type="inferred from homology"/>
<dbReference type="EMBL" id="JAACJO010000004">
    <property type="protein sequence ID" value="KAF5359239.1"/>
    <property type="molecule type" value="Genomic_DNA"/>
</dbReference>
<dbReference type="PRINTS" id="PR00146">
    <property type="entry name" value="DHPICSNTHASE"/>
</dbReference>
<comment type="caution">
    <text evidence="5">The sequence shown here is derived from an EMBL/GenBank/DDBJ whole genome shotgun (WGS) entry which is preliminary data.</text>
</comment>